<keyword evidence="5" id="KW-0032">Aminotransferase</keyword>
<feature type="domain" description="ATPase V1 complex subunit H C-terminal" evidence="14">
    <location>
        <begin position="365"/>
        <end position="473"/>
    </location>
</feature>
<evidence type="ECO:0000256" key="2">
    <source>
        <dbReference type="ARBA" id="ARBA00008613"/>
    </source>
</evidence>
<comment type="similarity">
    <text evidence="2">Belongs to the V-ATPase H subunit family.</text>
</comment>
<dbReference type="Proteomes" id="UP001244011">
    <property type="component" value="Unassembled WGS sequence"/>
</dbReference>
<feature type="domain" description="GCVT N-terminal" evidence="12">
    <location>
        <begin position="514"/>
        <end position="793"/>
    </location>
</feature>
<evidence type="ECO:0000256" key="7">
    <source>
        <dbReference type="ARBA" id="ARBA00022781"/>
    </source>
</evidence>
<dbReference type="Pfam" id="PF08669">
    <property type="entry name" value="GCV_T_C"/>
    <property type="match status" value="1"/>
</dbReference>
<dbReference type="InterPro" id="IPR011989">
    <property type="entry name" value="ARM-like"/>
</dbReference>
<dbReference type="Gene3D" id="3.30.1360.120">
    <property type="entry name" value="Probable tRNA modification gtpase trme, domain 1"/>
    <property type="match status" value="1"/>
</dbReference>
<dbReference type="GO" id="GO:0005960">
    <property type="term" value="C:glycine cleavage complex"/>
    <property type="evidence" value="ECO:0007669"/>
    <property type="project" value="InterPro"/>
</dbReference>
<evidence type="ECO:0000259" key="14">
    <source>
        <dbReference type="Pfam" id="PF11698"/>
    </source>
</evidence>
<keyword evidence="7" id="KW-0375">Hydrogen ion transport</keyword>
<dbReference type="EC" id="2.1.2.10" evidence="3"/>
<dbReference type="Pfam" id="PF01571">
    <property type="entry name" value="GCV_T"/>
    <property type="match status" value="1"/>
</dbReference>
<dbReference type="Pfam" id="PF11698">
    <property type="entry name" value="V-ATPase_H_C"/>
    <property type="match status" value="1"/>
</dbReference>
<dbReference type="FunFam" id="2.40.30.110:FF:000002">
    <property type="entry name" value="Aminomethyltransferase"/>
    <property type="match status" value="1"/>
</dbReference>
<dbReference type="Gene3D" id="1.25.40.150">
    <property type="entry name" value="V-type ATPase, subunit H, C-terminal domain"/>
    <property type="match status" value="1"/>
</dbReference>
<evidence type="ECO:0000256" key="11">
    <source>
        <dbReference type="SAM" id="MobiDB-lite"/>
    </source>
</evidence>
<evidence type="ECO:0000256" key="5">
    <source>
        <dbReference type="ARBA" id="ARBA00022576"/>
    </source>
</evidence>
<evidence type="ECO:0000259" key="13">
    <source>
        <dbReference type="Pfam" id="PF08669"/>
    </source>
</evidence>
<keyword evidence="4" id="KW-0813">Transport</keyword>
<feature type="region of interest" description="Disordered" evidence="11">
    <location>
        <begin position="475"/>
        <end position="507"/>
    </location>
</feature>
<dbReference type="PANTHER" id="PTHR43757">
    <property type="entry name" value="AMINOMETHYLTRANSFERASE"/>
    <property type="match status" value="1"/>
</dbReference>
<dbReference type="Gene3D" id="4.10.1250.10">
    <property type="entry name" value="Aminomethyltransferase fragment"/>
    <property type="match status" value="1"/>
</dbReference>
<evidence type="ECO:0000256" key="9">
    <source>
        <dbReference type="ARBA" id="ARBA00031395"/>
    </source>
</evidence>
<dbReference type="InterPro" id="IPR029043">
    <property type="entry name" value="GcvT/YgfZ_C"/>
</dbReference>
<dbReference type="Gene3D" id="2.40.30.110">
    <property type="entry name" value="Aminomethyltransferase beta-barrel domains"/>
    <property type="match status" value="1"/>
</dbReference>
<dbReference type="InterPro" id="IPR006223">
    <property type="entry name" value="GcvT"/>
</dbReference>
<dbReference type="RefSeq" id="XP_060280835.1">
    <property type="nucleotide sequence ID" value="XM_060432517.1"/>
</dbReference>
<evidence type="ECO:0000256" key="3">
    <source>
        <dbReference type="ARBA" id="ARBA00012616"/>
    </source>
</evidence>
<keyword evidence="8" id="KW-0406">Ion transport</keyword>
<feature type="domain" description="Aminomethyltransferase C-terminal" evidence="13">
    <location>
        <begin position="825"/>
        <end position="907"/>
    </location>
</feature>
<dbReference type="InterPro" id="IPR038497">
    <property type="entry name" value="ATPase_V1-cplx_hsu_C_sf"/>
</dbReference>
<protein>
    <recommendedName>
        <fullName evidence="3">aminomethyltransferase</fullName>
        <ecNumber evidence="3">2.1.2.10</ecNumber>
    </recommendedName>
    <alternativeName>
        <fullName evidence="9">Glycine cleavage system T protein</fullName>
    </alternativeName>
</protein>
<dbReference type="InterPro" id="IPR011987">
    <property type="entry name" value="ATPase_V1-cplx_hsu_C"/>
</dbReference>
<accession>A0AAJ0FEQ6</accession>
<dbReference type="Gene3D" id="1.25.10.10">
    <property type="entry name" value="Leucine-rich Repeat Variant"/>
    <property type="match status" value="1"/>
</dbReference>
<dbReference type="InterPro" id="IPR006222">
    <property type="entry name" value="GCVT_N"/>
</dbReference>
<dbReference type="Pfam" id="PF03224">
    <property type="entry name" value="V-ATPase_H_N"/>
    <property type="match status" value="1"/>
</dbReference>
<dbReference type="EMBL" id="MU839019">
    <property type="protein sequence ID" value="KAK1764622.1"/>
    <property type="molecule type" value="Genomic_DNA"/>
</dbReference>
<comment type="caution">
    <text evidence="15">The sequence shown here is derived from an EMBL/GenBank/DDBJ whole genome shotgun (WGS) entry which is preliminary data.</text>
</comment>
<evidence type="ECO:0000256" key="8">
    <source>
        <dbReference type="ARBA" id="ARBA00023065"/>
    </source>
</evidence>
<name>A0AAJ0FEQ6_9PEZI</name>
<dbReference type="GO" id="GO:0004047">
    <property type="term" value="F:aminomethyltransferase activity"/>
    <property type="evidence" value="ECO:0007669"/>
    <property type="project" value="UniProtKB-EC"/>
</dbReference>
<dbReference type="FunFam" id="1.25.10.10:FF:000326">
    <property type="entry name" value="V-type proton ATPase subunit H"/>
    <property type="match status" value="1"/>
</dbReference>
<dbReference type="InterPro" id="IPR013977">
    <property type="entry name" value="GcvT_C"/>
</dbReference>
<dbReference type="GO" id="GO:0008483">
    <property type="term" value="F:transaminase activity"/>
    <property type="evidence" value="ECO:0007669"/>
    <property type="project" value="UniProtKB-KW"/>
</dbReference>
<evidence type="ECO:0000256" key="10">
    <source>
        <dbReference type="ARBA" id="ARBA00047665"/>
    </source>
</evidence>
<evidence type="ECO:0000256" key="4">
    <source>
        <dbReference type="ARBA" id="ARBA00022448"/>
    </source>
</evidence>
<proteinExistence type="inferred from homology"/>
<dbReference type="NCBIfam" id="TIGR00528">
    <property type="entry name" value="gcvT"/>
    <property type="match status" value="1"/>
</dbReference>
<dbReference type="InterPro" id="IPR016024">
    <property type="entry name" value="ARM-type_fold"/>
</dbReference>
<dbReference type="SUPFAM" id="SSF103025">
    <property type="entry name" value="Folate-binding domain"/>
    <property type="match status" value="1"/>
</dbReference>
<feature type="compositionally biased region" description="Low complexity" evidence="11">
    <location>
        <begin position="483"/>
        <end position="507"/>
    </location>
</feature>
<evidence type="ECO:0000313" key="16">
    <source>
        <dbReference type="Proteomes" id="UP001244011"/>
    </source>
</evidence>
<dbReference type="Gene3D" id="3.30.70.1400">
    <property type="entry name" value="Aminomethyltransferase beta-barrel domains"/>
    <property type="match status" value="1"/>
</dbReference>
<evidence type="ECO:0000256" key="1">
    <source>
        <dbReference type="ARBA" id="ARBA00008609"/>
    </source>
</evidence>
<comment type="catalytic activity">
    <reaction evidence="10">
        <text>N(6)-[(R)-S(8)-aminomethyldihydrolipoyl]-L-lysyl-[protein] + (6S)-5,6,7,8-tetrahydrofolate = N(6)-[(R)-dihydrolipoyl]-L-lysyl-[protein] + (6R)-5,10-methylene-5,6,7,8-tetrahydrofolate + NH4(+)</text>
        <dbReference type="Rhea" id="RHEA:16945"/>
        <dbReference type="Rhea" id="RHEA-COMP:10475"/>
        <dbReference type="Rhea" id="RHEA-COMP:10492"/>
        <dbReference type="ChEBI" id="CHEBI:15636"/>
        <dbReference type="ChEBI" id="CHEBI:28938"/>
        <dbReference type="ChEBI" id="CHEBI:57453"/>
        <dbReference type="ChEBI" id="CHEBI:83100"/>
        <dbReference type="ChEBI" id="CHEBI:83143"/>
        <dbReference type="EC" id="2.1.2.10"/>
    </reaction>
</comment>
<dbReference type="InterPro" id="IPR027266">
    <property type="entry name" value="TrmE/GcvT-like"/>
</dbReference>
<dbReference type="GO" id="GO:0046961">
    <property type="term" value="F:proton-transporting ATPase activity, rotational mechanism"/>
    <property type="evidence" value="ECO:0007669"/>
    <property type="project" value="InterPro"/>
</dbReference>
<dbReference type="SUPFAM" id="SSF101790">
    <property type="entry name" value="Aminomethyltransferase beta-barrel domain"/>
    <property type="match status" value="1"/>
</dbReference>
<keyword evidence="16" id="KW-1185">Reference proteome</keyword>
<dbReference type="GO" id="GO:0000221">
    <property type="term" value="C:vacuolar proton-transporting V-type ATPase, V1 domain"/>
    <property type="evidence" value="ECO:0007669"/>
    <property type="project" value="InterPro"/>
</dbReference>
<keyword evidence="6" id="KW-0808">Transferase</keyword>
<reference evidence="15" key="1">
    <citation type="submission" date="2023-06" db="EMBL/GenBank/DDBJ databases">
        <title>Genome-scale phylogeny and comparative genomics of the fungal order Sordariales.</title>
        <authorList>
            <consortium name="Lawrence Berkeley National Laboratory"/>
            <person name="Hensen N."/>
            <person name="Bonometti L."/>
            <person name="Westerberg I."/>
            <person name="Brannstrom I.O."/>
            <person name="Guillou S."/>
            <person name="Cros-Aarteil S."/>
            <person name="Calhoun S."/>
            <person name="Haridas S."/>
            <person name="Kuo A."/>
            <person name="Mondo S."/>
            <person name="Pangilinan J."/>
            <person name="Riley R."/>
            <person name="Labutti K."/>
            <person name="Andreopoulos B."/>
            <person name="Lipzen A."/>
            <person name="Chen C."/>
            <person name="Yanf M."/>
            <person name="Daum C."/>
            <person name="Ng V."/>
            <person name="Clum A."/>
            <person name="Steindorff A."/>
            <person name="Ohm R."/>
            <person name="Martin F."/>
            <person name="Silar P."/>
            <person name="Natvig D."/>
            <person name="Lalanne C."/>
            <person name="Gautier V."/>
            <person name="Ament-Velasquez S.L."/>
            <person name="Kruys A."/>
            <person name="Hutchinson M.I."/>
            <person name="Powell A.J."/>
            <person name="Barry K."/>
            <person name="Miller A.N."/>
            <person name="Grigoriev I.V."/>
            <person name="Debuchy R."/>
            <person name="Gladieux P."/>
            <person name="Thoren M.H."/>
            <person name="Johannesson H."/>
        </authorList>
    </citation>
    <scope>NUCLEOTIDE SEQUENCE</scope>
    <source>
        <strain evidence="15">8032-3</strain>
    </source>
</reference>
<sequence length="918" mass="99545">MSLDPPKYLASLQNNIRQRPIPWDGAVRAGTLTDSQLAKIRAVDKVKRDVRKQAVEADLEGYRILFIGEPGNPGVLESAARRQDVVQYILVLLNDLLDSIPALSKALLQTGDPYRNLLPLLAHSTNSEDPIPLLASTVLTSLIGNSRDESEATIDRALPVLFSYLSSIIKSSDASLQDIGVLEYSSLLYGRVSRGQFWAQRSETVAPLIDILRAAAGVSNGDASASLWSRATSTSRTGAFEGSLGGGVGLQLLYHVLLVMWQLSFEAANVGDDLSRWLTLDSEYDIIVLCTQLIRLSPKEKTTRLLISTLYNLLVANQKSLLPIAVLARLPAGLQNLSARQLTDPDLQEDLGKLNDLLEEYTKTKTTFDEYVAEVDSGHLRWSPPHRSTVFWAENARRILEHENGEVVRKLAEIMNKPWDNDKSVLAIACNDVGALVKEVPEKRGQLERLGLKTRIMELMAEADENVRTTALAPTLQQHRPASLSSSQSQSYQPNRHASSSAAPASSPLSKTALYDLHLSHGAKMVPFGGYHMPVQYAGQSVAASHAFTRSHASLFDVGHMVQRVLRGPGAALLLQRLTPLDARALPVGRGSLSCLLHEGTGGVVDDTIVTRLGGQGDGGEFYIVTNAACREKDDAHLDRELKKWNSEEANAELQVEQEILEGWGLVALQGPRAAEVLAEALAEPDEVRLGEVLFGQVVHAKLKIGRRGTSSPLLISRGGYTGEDGFEISIPPAETLRLTETLLATGGPERVQLAGLGARDSLRLEAGLCLYGHDLDDSTTPVEAGLSWIVPKERRTADAGFYGAEVISRQLVPKSKGGSGVRYRRVGLVVEGAPAREDAQIWSRPAAEGEEGENLGSVTSGCPSPTLGKNIAMGYVKDGFHKAGTELDVLIRGKRRKAVVTKMPFVPTKYYKGTAPA</sequence>
<gene>
    <name evidence="15" type="ORF">QBC33DRAFT_612994</name>
</gene>
<comment type="similarity">
    <text evidence="1">Belongs to the GcvT family.</text>
</comment>
<dbReference type="FunFam" id="1.25.40.150:FF:000002">
    <property type="entry name" value="V-type proton ATPase subunit H"/>
    <property type="match status" value="1"/>
</dbReference>
<dbReference type="SUPFAM" id="SSF48371">
    <property type="entry name" value="ARM repeat"/>
    <property type="match status" value="1"/>
</dbReference>
<dbReference type="PANTHER" id="PTHR43757:SF2">
    <property type="entry name" value="AMINOMETHYLTRANSFERASE, MITOCHONDRIAL"/>
    <property type="match status" value="1"/>
</dbReference>
<dbReference type="InterPro" id="IPR028896">
    <property type="entry name" value="GcvT/YgfZ/DmdA"/>
</dbReference>
<evidence type="ECO:0000256" key="6">
    <source>
        <dbReference type="ARBA" id="ARBA00022679"/>
    </source>
</evidence>
<evidence type="ECO:0000313" key="15">
    <source>
        <dbReference type="EMBL" id="KAK1764622.1"/>
    </source>
</evidence>
<organism evidence="15 16">
    <name type="scientific">Phialemonium atrogriseum</name>
    <dbReference type="NCBI Taxonomy" id="1093897"/>
    <lineage>
        <taxon>Eukaryota</taxon>
        <taxon>Fungi</taxon>
        <taxon>Dikarya</taxon>
        <taxon>Ascomycota</taxon>
        <taxon>Pezizomycotina</taxon>
        <taxon>Sordariomycetes</taxon>
        <taxon>Sordariomycetidae</taxon>
        <taxon>Cephalothecales</taxon>
        <taxon>Cephalothecaceae</taxon>
        <taxon>Phialemonium</taxon>
    </lineage>
</organism>
<dbReference type="GO" id="GO:0006546">
    <property type="term" value="P:glycine catabolic process"/>
    <property type="evidence" value="ECO:0007669"/>
    <property type="project" value="InterPro"/>
</dbReference>
<evidence type="ECO:0000259" key="12">
    <source>
        <dbReference type="Pfam" id="PF01571"/>
    </source>
</evidence>
<dbReference type="GO" id="GO:0005739">
    <property type="term" value="C:mitochondrion"/>
    <property type="evidence" value="ECO:0007669"/>
    <property type="project" value="TreeGrafter"/>
</dbReference>
<dbReference type="GeneID" id="85315704"/>
<dbReference type="AlphaFoldDB" id="A0AAJ0FEQ6"/>
<dbReference type="InterPro" id="IPR004908">
    <property type="entry name" value="ATPase_V1-cplx_hsu"/>
</dbReference>